<dbReference type="SUPFAM" id="SSF54593">
    <property type="entry name" value="Glyoxalase/Bleomycin resistance protein/Dihydroxybiphenyl dioxygenase"/>
    <property type="match status" value="1"/>
</dbReference>
<dbReference type="EMBL" id="AP027731">
    <property type="protein sequence ID" value="BDZ44775.1"/>
    <property type="molecule type" value="Genomic_DNA"/>
</dbReference>
<dbReference type="CDD" id="cd06588">
    <property type="entry name" value="PhnB_like"/>
    <property type="match status" value="1"/>
</dbReference>
<dbReference type="Gene3D" id="3.10.180.10">
    <property type="entry name" value="2,3-Dihydroxybiphenyl 1,2-Dioxygenase, domain 1"/>
    <property type="match status" value="1"/>
</dbReference>
<reference evidence="3" key="1">
    <citation type="journal article" date="2019" name="Int. J. Syst. Evol. Microbiol.">
        <title>The Global Catalogue of Microorganisms (GCM) 10K type strain sequencing project: providing services to taxonomists for standard genome sequencing and annotation.</title>
        <authorList>
            <consortium name="The Broad Institute Genomics Platform"/>
            <consortium name="The Broad Institute Genome Sequencing Center for Infectious Disease"/>
            <person name="Wu L."/>
            <person name="Ma J."/>
        </authorList>
    </citation>
    <scope>NUCLEOTIDE SEQUENCE [LARGE SCALE GENOMIC DNA]</scope>
    <source>
        <strain evidence="3">NBRC 108725</strain>
    </source>
</reference>
<name>A0ABN6XM61_9MICO</name>
<sequence length="142" mass="15261">MPTRLNPYLSFRDDARDAMTFYQSVFGGELNVSTFGEFGGTDDPAESSLVMHAQLETPTGFTLMASDTPKSMGEAATGGSFSVSLSGDDDAELRGYWEKLLDGATVTMPLAPAPWGDEFGMLTDRFGVPWMVSIGAGQQQSR</sequence>
<dbReference type="Pfam" id="PF00903">
    <property type="entry name" value="Glyoxalase"/>
    <property type="match status" value="1"/>
</dbReference>
<dbReference type="InterPro" id="IPR028973">
    <property type="entry name" value="PhnB-like"/>
</dbReference>
<dbReference type="PANTHER" id="PTHR33990:SF1">
    <property type="entry name" value="PROTEIN YJDN"/>
    <property type="match status" value="1"/>
</dbReference>
<gene>
    <name evidence="2" type="primary">phnB_1</name>
    <name evidence="2" type="ORF">GCM10025866_06840</name>
</gene>
<dbReference type="InterPro" id="IPR029068">
    <property type="entry name" value="Glyas_Bleomycin-R_OHBP_Dase"/>
</dbReference>
<evidence type="ECO:0000313" key="2">
    <source>
        <dbReference type="EMBL" id="BDZ44775.1"/>
    </source>
</evidence>
<organism evidence="2 3">
    <name type="scientific">Naasia aerilata</name>
    <dbReference type="NCBI Taxonomy" id="1162966"/>
    <lineage>
        <taxon>Bacteria</taxon>
        <taxon>Bacillati</taxon>
        <taxon>Actinomycetota</taxon>
        <taxon>Actinomycetes</taxon>
        <taxon>Micrococcales</taxon>
        <taxon>Microbacteriaceae</taxon>
        <taxon>Naasia</taxon>
    </lineage>
</organism>
<evidence type="ECO:0000313" key="3">
    <source>
        <dbReference type="Proteomes" id="UP001321498"/>
    </source>
</evidence>
<dbReference type="Proteomes" id="UP001321498">
    <property type="component" value="Chromosome"/>
</dbReference>
<dbReference type="PANTHER" id="PTHR33990">
    <property type="entry name" value="PROTEIN YJDN-RELATED"/>
    <property type="match status" value="1"/>
</dbReference>
<accession>A0ABN6XM61</accession>
<protein>
    <submittedName>
        <fullName evidence="2">VOC family protein</fullName>
    </submittedName>
</protein>
<dbReference type="InterPro" id="IPR004360">
    <property type="entry name" value="Glyas_Fos-R_dOase_dom"/>
</dbReference>
<evidence type="ECO:0000259" key="1">
    <source>
        <dbReference type="Pfam" id="PF00903"/>
    </source>
</evidence>
<keyword evidence="3" id="KW-1185">Reference proteome</keyword>
<feature type="domain" description="Glyoxalase/fosfomycin resistance/dioxygenase" evidence="1">
    <location>
        <begin position="4"/>
        <end position="132"/>
    </location>
</feature>
<dbReference type="RefSeq" id="WP_286278189.1">
    <property type="nucleotide sequence ID" value="NZ_AP027731.1"/>
</dbReference>
<proteinExistence type="predicted"/>